<proteinExistence type="predicted"/>
<dbReference type="InterPro" id="IPR011042">
    <property type="entry name" value="6-blade_b-propeller_TolB-like"/>
</dbReference>
<dbReference type="KEGG" id="part:PARC_a0836"/>
<evidence type="ECO:0000313" key="3">
    <source>
        <dbReference type="Proteomes" id="UP000016505"/>
    </source>
</evidence>
<dbReference type="AlphaFoldDB" id="A0A290S1X8"/>
<sequence length="368" mass="40347">MKPLYFAAALLATGLFNSALAEPTKPELLTPELLVDLPNTFNSPASSDMDKEGNVYITSPNFHNDALIKIGEMQTPAAPRIGMLDKNNNFSNWYIFTKQDMAPSTGKIAPMGIAFGPDGNAYVADMQMWFDGSYKSRILRINVVNGKAVSTDVVVTGLLFPNAVVFKGDVLFISETVLKLEGTKQLSGVYKVGFSELNAQRPAHIKPFLSTQNHDSHLFDTFASNATLKFGANGLTFDGEGNLYTSIMEDGSVIKTTMNERNEKVKTELFAKGLVATDGLKWDKRTNKIYITDLFANAIYSIDMQGKLELLAQNGNTTGLHGELDAPSELIVRGKDIIIMNFDAVFDSLNMVNKKADNPHTLSVIKLK</sequence>
<dbReference type="Proteomes" id="UP000016505">
    <property type="component" value="Chromosome I"/>
</dbReference>
<dbReference type="SUPFAM" id="SSF101898">
    <property type="entry name" value="NHL repeat"/>
    <property type="match status" value="1"/>
</dbReference>
<gene>
    <name evidence="2" type="ORF">PARC_a0836</name>
</gene>
<organism evidence="2 3">
    <name type="scientific">Pseudoalteromonas arctica A 37-1-2</name>
    <dbReference type="NCBI Taxonomy" id="1117313"/>
    <lineage>
        <taxon>Bacteria</taxon>
        <taxon>Pseudomonadati</taxon>
        <taxon>Pseudomonadota</taxon>
        <taxon>Gammaproteobacteria</taxon>
        <taxon>Alteromonadales</taxon>
        <taxon>Pseudoalteromonadaceae</taxon>
        <taxon>Pseudoalteromonas</taxon>
    </lineage>
</organism>
<dbReference type="RefSeq" id="WP_010553114.1">
    <property type="nucleotide sequence ID" value="NZ_CP011025.1"/>
</dbReference>
<keyword evidence="1" id="KW-0732">Signal</keyword>
<evidence type="ECO:0000313" key="2">
    <source>
        <dbReference type="EMBL" id="ATC85527.1"/>
    </source>
</evidence>
<feature type="chain" id="PRO_5012832400" description="SMP-30/Gluconolactonase/LRE-like region domain-containing protein" evidence="1">
    <location>
        <begin position="22"/>
        <end position="368"/>
    </location>
</feature>
<feature type="signal peptide" evidence="1">
    <location>
        <begin position="1"/>
        <end position="21"/>
    </location>
</feature>
<dbReference type="OrthoDB" id="9775406at2"/>
<dbReference type="EMBL" id="CP011025">
    <property type="protein sequence ID" value="ATC85527.1"/>
    <property type="molecule type" value="Genomic_DNA"/>
</dbReference>
<name>A0A290S1X8_9GAMM</name>
<evidence type="ECO:0008006" key="4">
    <source>
        <dbReference type="Google" id="ProtNLM"/>
    </source>
</evidence>
<accession>A0A290S1X8</accession>
<protein>
    <recommendedName>
        <fullName evidence="4">SMP-30/Gluconolactonase/LRE-like region domain-containing protein</fullName>
    </recommendedName>
</protein>
<dbReference type="Gene3D" id="2.120.10.30">
    <property type="entry name" value="TolB, C-terminal domain"/>
    <property type="match status" value="2"/>
</dbReference>
<reference evidence="2 3" key="1">
    <citation type="journal article" date="2012" name="J. Bacteriol.">
        <title>Genome sequences of type strains of seven species of the marine bacterium Pseudoalteromonas.</title>
        <authorList>
            <person name="Xie B.B."/>
            <person name="Shu Y.L."/>
            <person name="Qin Q.L."/>
            <person name="Rong J.C."/>
            <person name="Zhang X.Y."/>
            <person name="Chen X.L."/>
            <person name="Shi M."/>
            <person name="He H.L."/>
            <person name="Zhou B.C."/>
            <person name="Zhang Y.Z."/>
        </authorList>
    </citation>
    <scope>NUCLEOTIDE SEQUENCE [LARGE SCALE GENOMIC DNA]</scope>
    <source>
        <strain evidence="2 3">A 37-1-2</strain>
    </source>
</reference>
<evidence type="ECO:0000256" key="1">
    <source>
        <dbReference type="SAM" id="SignalP"/>
    </source>
</evidence>